<evidence type="ECO:0000256" key="1">
    <source>
        <dbReference type="SAM" id="MobiDB-lite"/>
    </source>
</evidence>
<accession>A0A402A5P6</accession>
<evidence type="ECO:0000313" key="2">
    <source>
        <dbReference type="EMBL" id="GCE14376.1"/>
    </source>
</evidence>
<organism evidence="2 3">
    <name type="scientific">Tengunoibacter tsumagoiensis</name>
    <dbReference type="NCBI Taxonomy" id="2014871"/>
    <lineage>
        <taxon>Bacteria</taxon>
        <taxon>Bacillati</taxon>
        <taxon>Chloroflexota</taxon>
        <taxon>Ktedonobacteria</taxon>
        <taxon>Ktedonobacterales</taxon>
        <taxon>Dictyobacteraceae</taxon>
        <taxon>Tengunoibacter</taxon>
    </lineage>
</organism>
<dbReference type="RefSeq" id="WP_126581788.1">
    <property type="nucleotide sequence ID" value="NZ_BIFR01000001.1"/>
</dbReference>
<dbReference type="AlphaFoldDB" id="A0A402A5P6"/>
<dbReference type="Proteomes" id="UP000287352">
    <property type="component" value="Unassembled WGS sequence"/>
</dbReference>
<dbReference type="EMBL" id="BIFR01000001">
    <property type="protein sequence ID" value="GCE14376.1"/>
    <property type="molecule type" value="Genomic_DNA"/>
</dbReference>
<feature type="region of interest" description="Disordered" evidence="1">
    <location>
        <begin position="88"/>
        <end position="112"/>
    </location>
</feature>
<keyword evidence="3" id="KW-1185">Reference proteome</keyword>
<name>A0A402A5P6_9CHLR</name>
<sequence length="112" mass="12810">MAIMVAIILGLWGLAVVLYPLYHRSVAFSSTRSQSQQMAPLAEQEQGARLALQEVELDYQLGNLAEPEYRALRERYVARAIQAMQARDQSEQELDESIESQLRQLKEHHEQA</sequence>
<protein>
    <recommendedName>
        <fullName evidence="4">C-type cytochrome biogenesis protein CcmI</fullName>
    </recommendedName>
</protein>
<evidence type="ECO:0000313" key="3">
    <source>
        <dbReference type="Proteomes" id="UP000287352"/>
    </source>
</evidence>
<proteinExistence type="predicted"/>
<comment type="caution">
    <text evidence="2">The sequence shown here is derived from an EMBL/GenBank/DDBJ whole genome shotgun (WGS) entry which is preliminary data.</text>
</comment>
<evidence type="ECO:0008006" key="4">
    <source>
        <dbReference type="Google" id="ProtNLM"/>
    </source>
</evidence>
<dbReference type="OrthoDB" id="166186at2"/>
<gene>
    <name evidence="2" type="ORF">KTT_42350</name>
</gene>
<reference evidence="3" key="1">
    <citation type="submission" date="2018-12" db="EMBL/GenBank/DDBJ databases">
        <title>Tengunoibacter tsumagoiensis gen. nov., sp. nov., Dictyobacter kobayashii sp. nov., D. alpinus sp. nov., and D. joshuensis sp. nov. and description of Dictyobacteraceae fam. nov. within the order Ktedonobacterales isolated from Tengu-no-mugimeshi.</title>
        <authorList>
            <person name="Wang C.M."/>
            <person name="Zheng Y."/>
            <person name="Sakai Y."/>
            <person name="Toyoda A."/>
            <person name="Minakuchi Y."/>
            <person name="Abe K."/>
            <person name="Yokota A."/>
            <person name="Yabe S."/>
        </authorList>
    </citation>
    <scope>NUCLEOTIDE SEQUENCE [LARGE SCALE GENOMIC DNA]</scope>
    <source>
        <strain evidence="3">Uno3</strain>
    </source>
</reference>